<sequence length="382" mass="41628">MTPISRRDFLKTLATGSAALVALRFTSGCEFVDVESFGTGGDHPFVTPQDDGIWFWQSGNSTPKENAPQILPDEWRLQLTSGSQTLGELTYPQLRELGAQGHELTYWKTLRCVFSLSLGPLLTSLIANGLFTGVPLSVVLEATDIPAETLKIRTYGADGFSSNIPLSRIHDNDRLPVMLAYELNGEPLTRLRGGPVRLIIPEMWGYKNMKWLDRLDFSASSEPFGVYETVRFRDVDAIDAPGEMALANHVVTLAGRNVTLQGADIVISGVAVSGGAAITEVRFSVDDGPEQVATLLGDDADEVRQALPPNLRELMNDAEQQDSDWPLTNVWVRWSASITGLSPGAHTFTVRAIDSKGRAQEVDSGEPLTISQAIRVPFSISD</sequence>
<dbReference type="PANTHER" id="PTHR19372">
    <property type="entry name" value="SULFITE REDUCTASE"/>
    <property type="match status" value="1"/>
</dbReference>
<evidence type="ECO:0000313" key="2">
    <source>
        <dbReference type="EMBL" id="RAL23581.1"/>
    </source>
</evidence>
<comment type="caution">
    <text evidence="2">The sequence shown here is derived from an EMBL/GenBank/DDBJ whole genome shotgun (WGS) entry which is preliminary data.</text>
</comment>
<dbReference type="InterPro" id="IPR019546">
    <property type="entry name" value="TAT_signal_bac_arc"/>
</dbReference>
<accession>A0A328CCH1</accession>
<dbReference type="Gene3D" id="3.90.420.10">
    <property type="entry name" value="Oxidoreductase, molybdopterin-binding domain"/>
    <property type="match status" value="1"/>
</dbReference>
<keyword evidence="3" id="KW-1185">Reference proteome</keyword>
<dbReference type="InterPro" id="IPR036374">
    <property type="entry name" value="OxRdtase_Mopterin-bd_sf"/>
</dbReference>
<gene>
    <name evidence="2" type="ORF">DL240_05325</name>
</gene>
<dbReference type="Gene3D" id="2.60.40.650">
    <property type="match status" value="1"/>
</dbReference>
<dbReference type="PANTHER" id="PTHR19372:SF7">
    <property type="entry name" value="SULFITE OXIDASE, MITOCHONDRIAL"/>
    <property type="match status" value="1"/>
</dbReference>
<dbReference type="InterPro" id="IPR008335">
    <property type="entry name" value="Mopterin_OxRdtase_euk"/>
</dbReference>
<dbReference type="NCBIfam" id="TIGR01409">
    <property type="entry name" value="TAT_signal_seq"/>
    <property type="match status" value="1"/>
</dbReference>
<dbReference type="AlphaFoldDB" id="A0A328CCH1"/>
<proteinExistence type="predicted"/>
<evidence type="ECO:0000259" key="1">
    <source>
        <dbReference type="Pfam" id="PF00174"/>
    </source>
</evidence>
<protein>
    <recommendedName>
        <fullName evidence="1">Oxidoreductase molybdopterin-binding domain-containing protein</fullName>
    </recommendedName>
</protein>
<dbReference type="SUPFAM" id="SSF56524">
    <property type="entry name" value="Oxidoreductase molybdopterin-binding domain"/>
    <property type="match status" value="1"/>
</dbReference>
<dbReference type="SUPFAM" id="SSF81296">
    <property type="entry name" value="E set domains"/>
    <property type="match status" value="1"/>
</dbReference>
<organism evidence="2 3">
    <name type="scientific">Lujinxingia litoralis</name>
    <dbReference type="NCBI Taxonomy" id="2211119"/>
    <lineage>
        <taxon>Bacteria</taxon>
        <taxon>Deltaproteobacteria</taxon>
        <taxon>Bradymonadales</taxon>
        <taxon>Lujinxingiaceae</taxon>
        <taxon>Lujinxingia</taxon>
    </lineage>
</organism>
<dbReference type="EMBL" id="QHKO01000002">
    <property type="protein sequence ID" value="RAL23581.1"/>
    <property type="molecule type" value="Genomic_DNA"/>
</dbReference>
<dbReference type="Pfam" id="PF00174">
    <property type="entry name" value="Oxidored_molyb"/>
    <property type="match status" value="1"/>
</dbReference>
<dbReference type="PRINTS" id="PR00407">
    <property type="entry name" value="EUMOPTERIN"/>
</dbReference>
<dbReference type="Proteomes" id="UP000249169">
    <property type="component" value="Unassembled WGS sequence"/>
</dbReference>
<reference evidence="2 3" key="1">
    <citation type="submission" date="2018-05" db="EMBL/GenBank/DDBJ databases">
        <title>Lujinxingia marina gen. nov. sp. nov., a new facultative anaerobic member of the class Deltaproteobacteria, and proposal of Lujinxingaceae fam. nov.</title>
        <authorList>
            <person name="Li C.-M."/>
        </authorList>
    </citation>
    <scope>NUCLEOTIDE SEQUENCE [LARGE SCALE GENOMIC DNA]</scope>
    <source>
        <strain evidence="2 3">B210</strain>
    </source>
</reference>
<dbReference type="GO" id="GO:0043546">
    <property type="term" value="F:molybdopterin cofactor binding"/>
    <property type="evidence" value="ECO:0007669"/>
    <property type="project" value="TreeGrafter"/>
</dbReference>
<dbReference type="InterPro" id="IPR014756">
    <property type="entry name" value="Ig_E-set"/>
</dbReference>
<name>A0A328CCH1_9DELT</name>
<dbReference type="InterPro" id="IPR000572">
    <property type="entry name" value="OxRdtase_Mopterin-bd_dom"/>
</dbReference>
<dbReference type="PROSITE" id="PS51318">
    <property type="entry name" value="TAT"/>
    <property type="match status" value="1"/>
</dbReference>
<evidence type="ECO:0000313" key="3">
    <source>
        <dbReference type="Proteomes" id="UP000249169"/>
    </source>
</evidence>
<feature type="domain" description="Oxidoreductase molybdopterin-binding" evidence="1">
    <location>
        <begin position="67"/>
        <end position="221"/>
    </location>
</feature>
<dbReference type="GO" id="GO:0020037">
    <property type="term" value="F:heme binding"/>
    <property type="evidence" value="ECO:0007669"/>
    <property type="project" value="TreeGrafter"/>
</dbReference>
<dbReference type="InterPro" id="IPR006311">
    <property type="entry name" value="TAT_signal"/>
</dbReference>
<dbReference type="RefSeq" id="WP_111728839.1">
    <property type="nucleotide sequence ID" value="NZ_QHKO01000002.1"/>
</dbReference>
<dbReference type="OrthoDB" id="9778777at2"/>
<dbReference type="GO" id="GO:0008482">
    <property type="term" value="F:sulfite oxidase activity"/>
    <property type="evidence" value="ECO:0007669"/>
    <property type="project" value="TreeGrafter"/>
</dbReference>
<dbReference type="GO" id="GO:0006790">
    <property type="term" value="P:sulfur compound metabolic process"/>
    <property type="evidence" value="ECO:0007669"/>
    <property type="project" value="TreeGrafter"/>
</dbReference>